<reference evidence="2 3" key="1">
    <citation type="submission" date="2017-06" db="EMBL/GenBank/DDBJ databases">
        <authorList>
            <person name="Kim H.J."/>
            <person name="Triplett B.A."/>
        </authorList>
    </citation>
    <scope>NUCLEOTIDE SEQUENCE [LARGE SCALE GENOMIC DNA]</scope>
    <source>
        <strain evidence="2 3">DSM 22179</strain>
    </source>
</reference>
<evidence type="ECO:0000313" key="3">
    <source>
        <dbReference type="Proteomes" id="UP000198122"/>
    </source>
</evidence>
<feature type="domain" description="Polynucleotide kinase PNKP phosphatase" evidence="1">
    <location>
        <begin position="11"/>
        <end position="145"/>
    </location>
</feature>
<dbReference type="InterPro" id="IPR023214">
    <property type="entry name" value="HAD_sf"/>
</dbReference>
<dbReference type="AlphaFoldDB" id="A0A212TC01"/>
<organism evidence="2 3">
    <name type="scientific">Kytococcus aerolatus</name>
    <dbReference type="NCBI Taxonomy" id="592308"/>
    <lineage>
        <taxon>Bacteria</taxon>
        <taxon>Bacillati</taxon>
        <taxon>Actinomycetota</taxon>
        <taxon>Actinomycetes</taxon>
        <taxon>Micrococcales</taxon>
        <taxon>Kytococcaceae</taxon>
        <taxon>Kytococcus</taxon>
    </lineage>
</organism>
<dbReference type="SUPFAM" id="SSF56784">
    <property type="entry name" value="HAD-like"/>
    <property type="match status" value="1"/>
</dbReference>
<dbReference type="InterPro" id="IPR056782">
    <property type="entry name" value="HAD_PNKP"/>
</dbReference>
<dbReference type="OrthoDB" id="7592866at2"/>
<evidence type="ECO:0000313" key="2">
    <source>
        <dbReference type="EMBL" id="SNC63552.1"/>
    </source>
</evidence>
<accession>A0A212TC01</accession>
<protein>
    <recommendedName>
        <fullName evidence="1">Polynucleotide kinase PNKP phosphatase domain-containing protein</fullName>
    </recommendedName>
</protein>
<dbReference type="Pfam" id="PF25109">
    <property type="entry name" value="HAD_PNKP"/>
    <property type="match status" value="1"/>
</dbReference>
<gene>
    <name evidence="2" type="ORF">SAMN05445756_0929</name>
</gene>
<evidence type="ECO:0000259" key="1">
    <source>
        <dbReference type="Pfam" id="PF25109"/>
    </source>
</evidence>
<dbReference type="InterPro" id="IPR036412">
    <property type="entry name" value="HAD-like_sf"/>
</dbReference>
<sequence length="146" mass="16211">MTTSTTPAELPTAVLVDVDGTVATITDRGPFDWGLVSRDAPVPDVIAVVTALRAAGHRVLFCTGRSEESRRDTEAWLAEHVGRTEEEPVLMRRRRDFRKDVLTKAELFEQHVAGRYRVVCVLEDRPGVVAMWRERGLTVLQVADGG</sequence>
<dbReference type="EMBL" id="FYEZ01000001">
    <property type="protein sequence ID" value="SNC63552.1"/>
    <property type="molecule type" value="Genomic_DNA"/>
</dbReference>
<name>A0A212TC01_9MICO</name>
<dbReference type="Proteomes" id="UP000198122">
    <property type="component" value="Unassembled WGS sequence"/>
</dbReference>
<proteinExistence type="predicted"/>
<dbReference type="RefSeq" id="WP_088817852.1">
    <property type="nucleotide sequence ID" value="NZ_FYEZ01000001.1"/>
</dbReference>
<keyword evidence="3" id="KW-1185">Reference proteome</keyword>
<dbReference type="Gene3D" id="3.40.50.1000">
    <property type="entry name" value="HAD superfamily/HAD-like"/>
    <property type="match status" value="1"/>
</dbReference>